<reference evidence="2 3" key="1">
    <citation type="submission" date="2007-01" db="EMBL/GenBank/DDBJ databases">
        <authorList>
            <person name="Haygood M."/>
            <person name="Podell S."/>
            <person name="Anderson C."/>
            <person name="Hopkinson B."/>
            <person name="Roe K."/>
            <person name="Barbeau K."/>
            <person name="Gaasterland T."/>
            <person name="Ferriera S."/>
            <person name="Johnson J."/>
            <person name="Kravitz S."/>
            <person name="Beeson K."/>
            <person name="Sutton G."/>
            <person name="Rogers Y.-H."/>
            <person name="Friedman R."/>
            <person name="Frazier M."/>
            <person name="Venter J.C."/>
        </authorList>
    </citation>
    <scope>NUCLEOTIDE SEQUENCE [LARGE SCALE GENOMIC DNA]</scope>
    <source>
        <strain evidence="2 3">ATCC 23134</strain>
    </source>
</reference>
<sequence length="181" mass="20451">MKLKYILSILTLVAVVFAADVASAQKKMRGLDKSPLDMAYYPRRGAKKIKVIYSRPYKKGREIFGGIIKYDKLWRTGANEATEIRFAQDVKFGGKAVKAGTYALFTVPGKDKWTIILNKDYDQWGTSGYKEANDVARIEVPAKNEAKKSLENFSIRFGGNNKNLTMVLGWDKTRVRVPISF</sequence>
<organism evidence="2 3">
    <name type="scientific">Microscilla marina ATCC 23134</name>
    <dbReference type="NCBI Taxonomy" id="313606"/>
    <lineage>
        <taxon>Bacteria</taxon>
        <taxon>Pseudomonadati</taxon>
        <taxon>Bacteroidota</taxon>
        <taxon>Cytophagia</taxon>
        <taxon>Cytophagales</taxon>
        <taxon>Microscillaceae</taxon>
        <taxon>Microscilla</taxon>
    </lineage>
</organism>
<dbReference type="OrthoDB" id="195456at2"/>
<dbReference type="RefSeq" id="WP_002697800.1">
    <property type="nucleotide sequence ID" value="NZ_AAWS01000015.1"/>
</dbReference>
<evidence type="ECO:0000313" key="2">
    <source>
        <dbReference type="EMBL" id="EAY28549.1"/>
    </source>
</evidence>
<dbReference type="Pfam" id="PF11138">
    <property type="entry name" value="DUF2911"/>
    <property type="match status" value="1"/>
</dbReference>
<dbReference type="InterPro" id="IPR021314">
    <property type="entry name" value="DUF2911"/>
</dbReference>
<proteinExistence type="predicted"/>
<dbReference type="Proteomes" id="UP000004095">
    <property type="component" value="Unassembled WGS sequence"/>
</dbReference>
<evidence type="ECO:0000256" key="1">
    <source>
        <dbReference type="SAM" id="SignalP"/>
    </source>
</evidence>
<comment type="caution">
    <text evidence="2">The sequence shown here is derived from an EMBL/GenBank/DDBJ whole genome shotgun (WGS) entry which is preliminary data.</text>
</comment>
<gene>
    <name evidence="2" type="ORF">M23134_04396</name>
</gene>
<accession>A1ZM17</accession>
<keyword evidence="1" id="KW-0732">Signal</keyword>
<dbReference type="EMBL" id="AAWS01000015">
    <property type="protein sequence ID" value="EAY28549.1"/>
    <property type="molecule type" value="Genomic_DNA"/>
</dbReference>
<feature type="chain" id="PRO_5002642040" description="DUF2911 domain-containing protein" evidence="1">
    <location>
        <begin position="19"/>
        <end position="181"/>
    </location>
</feature>
<protein>
    <recommendedName>
        <fullName evidence="4">DUF2911 domain-containing protein</fullName>
    </recommendedName>
</protein>
<dbReference type="AlphaFoldDB" id="A1ZM17"/>
<feature type="signal peptide" evidence="1">
    <location>
        <begin position="1"/>
        <end position="18"/>
    </location>
</feature>
<evidence type="ECO:0008006" key="4">
    <source>
        <dbReference type="Google" id="ProtNLM"/>
    </source>
</evidence>
<dbReference type="eggNOG" id="COG0457">
    <property type="taxonomic scope" value="Bacteria"/>
</dbReference>
<evidence type="ECO:0000313" key="3">
    <source>
        <dbReference type="Proteomes" id="UP000004095"/>
    </source>
</evidence>
<keyword evidence="3" id="KW-1185">Reference proteome</keyword>
<name>A1ZM17_MICM2</name>